<feature type="compositionally biased region" description="Basic and acidic residues" evidence="1">
    <location>
        <begin position="93"/>
        <end position="104"/>
    </location>
</feature>
<feature type="region of interest" description="Disordered" evidence="1">
    <location>
        <begin position="1"/>
        <end position="24"/>
    </location>
</feature>
<keyword evidence="3" id="KW-1185">Reference proteome</keyword>
<evidence type="ECO:0000313" key="3">
    <source>
        <dbReference type="Proteomes" id="UP000638313"/>
    </source>
</evidence>
<feature type="region of interest" description="Disordered" evidence="1">
    <location>
        <begin position="89"/>
        <end position="119"/>
    </location>
</feature>
<reference evidence="2" key="1">
    <citation type="journal article" date="2014" name="Int. J. Syst. Evol. Microbiol.">
        <title>Complete genome sequence of Corynebacterium casei LMG S-19264T (=DSM 44701T), isolated from a smear-ripened cheese.</title>
        <authorList>
            <consortium name="US DOE Joint Genome Institute (JGI-PGF)"/>
            <person name="Walter F."/>
            <person name="Albersmeier A."/>
            <person name="Kalinowski J."/>
            <person name="Ruckert C."/>
        </authorList>
    </citation>
    <scope>NUCLEOTIDE SEQUENCE</scope>
    <source>
        <strain evidence="2">JCM 4059</strain>
    </source>
</reference>
<reference evidence="2" key="2">
    <citation type="submission" date="2020-09" db="EMBL/GenBank/DDBJ databases">
        <authorList>
            <person name="Sun Q."/>
            <person name="Ohkuma M."/>
        </authorList>
    </citation>
    <scope>NUCLEOTIDE SEQUENCE</scope>
    <source>
        <strain evidence="2">JCM 4059</strain>
    </source>
</reference>
<gene>
    <name evidence="2" type="ORF">GCM10010218_03150</name>
</gene>
<evidence type="ECO:0000256" key="1">
    <source>
        <dbReference type="SAM" id="MobiDB-lite"/>
    </source>
</evidence>
<organism evidence="2 3">
    <name type="scientific">Streptomyces mashuensis</name>
    <dbReference type="NCBI Taxonomy" id="33904"/>
    <lineage>
        <taxon>Bacteria</taxon>
        <taxon>Bacillati</taxon>
        <taxon>Actinomycetota</taxon>
        <taxon>Actinomycetes</taxon>
        <taxon>Kitasatosporales</taxon>
        <taxon>Streptomycetaceae</taxon>
        <taxon>Streptomyces</taxon>
    </lineage>
</organism>
<proteinExistence type="predicted"/>
<dbReference type="Proteomes" id="UP000638313">
    <property type="component" value="Unassembled WGS sequence"/>
</dbReference>
<evidence type="ECO:0000313" key="2">
    <source>
        <dbReference type="EMBL" id="GHF25818.1"/>
    </source>
</evidence>
<sequence>MKEQTPSEGREAMPPDNSHDDKILRVRVTAKDADTLRALLRDERPDVGGRPRTHADGSVGIDAYVPARKAEALEQPGVTVKVVGDATATGKARQTEVGEGDRFADPSAVPRGLGDKVEE</sequence>
<comment type="caution">
    <text evidence="2">The sequence shown here is derived from an EMBL/GenBank/DDBJ whole genome shotgun (WGS) entry which is preliminary data.</text>
</comment>
<dbReference type="EMBL" id="BNBD01000001">
    <property type="protein sequence ID" value="GHF25818.1"/>
    <property type="molecule type" value="Genomic_DNA"/>
</dbReference>
<dbReference type="AlphaFoldDB" id="A0A919E8W3"/>
<name>A0A919E8W3_9ACTN</name>
<accession>A0A919E8W3</accession>
<protein>
    <submittedName>
        <fullName evidence="2">Uncharacterized protein</fullName>
    </submittedName>
</protein>